<comment type="similarity">
    <text evidence="4">Belongs to the TFE family.</text>
</comment>
<dbReference type="PANTHER" id="PTHR13097:SF7">
    <property type="entry name" value="GENERAL TRANSCRIPTION FACTOR IIE SUBUNIT 1"/>
    <property type="match status" value="1"/>
</dbReference>
<evidence type="ECO:0000313" key="7">
    <source>
        <dbReference type="Proteomes" id="UP000001304"/>
    </source>
</evidence>
<dbReference type="InterPro" id="IPR016481">
    <property type="entry name" value="TF_E_archaea"/>
</dbReference>
<keyword evidence="7" id="KW-1185">Reference proteome</keyword>
<evidence type="ECO:0000313" key="6">
    <source>
        <dbReference type="EMBL" id="ADM26957.1"/>
    </source>
</evidence>
<gene>
    <name evidence="4" type="primary">tfe</name>
    <name evidence="6" type="ordered locus">Igag_0105</name>
</gene>
<dbReference type="InterPro" id="IPR002853">
    <property type="entry name" value="TFIIE_asu"/>
</dbReference>
<dbReference type="PIRSF" id="PIRSF006373">
    <property type="entry name" value="TF_E_archaea"/>
    <property type="match status" value="1"/>
</dbReference>
<dbReference type="HAMAP" id="MF_01909">
    <property type="entry name" value="TFE_arch"/>
    <property type="match status" value="1"/>
</dbReference>
<name>E0SPT5_IGNAA</name>
<comment type="function">
    <text evidence="4">Transcription factor that plays a role in the activation of archaeal genes transcribed by RNA polymerase. Facilitates transcription initiation by enhancing TATA-box recognition by TATA-box-binding protein (Tbp), and transcription factor B (Tfb) and RNA polymerase recruitment. Not absolutely required for transcription in vitro, but particularly important in cases where Tbp or Tfb function is not optimal. It dynamically alters the nucleic acid-binding properties of RNA polymerases by stabilizing the initiation complex and destabilizing elongation complexes. Seems to translocate with the RNA polymerase following initiation and acts by binding to the non template strand of the transcription bubble in elongation complexes.</text>
</comment>
<evidence type="ECO:0000256" key="4">
    <source>
        <dbReference type="HAMAP-Rule" id="MF_01909"/>
    </source>
</evidence>
<feature type="domain" description="HTH TFE/IIEalpha-type" evidence="5">
    <location>
        <begin position="1"/>
        <end position="86"/>
    </location>
</feature>
<sequence>MSDEYILRAVEIIAGENGRKIMERLLLAHQGKSDEELAQELNMKVNDVRRILYELAKYGFVSYIRTTKGDSRWYNFYWYTDKSMSNKAIIQRIKEIIRILQERLEYEKSEAFYLCPNDNTRYTFEEAFENNFRCLSCGGELIEVDNNKIVSHLLELIRRLQTIVNEYEQSKHS</sequence>
<dbReference type="GO" id="GO:0003677">
    <property type="term" value="F:DNA binding"/>
    <property type="evidence" value="ECO:0007669"/>
    <property type="project" value="UniProtKB-KW"/>
</dbReference>
<dbReference type="InterPro" id="IPR017919">
    <property type="entry name" value="TFIIE/TFIIEa_HTH"/>
</dbReference>
<accession>E0SPT5</accession>
<dbReference type="InterPro" id="IPR024550">
    <property type="entry name" value="TFIIEa/SarR/Rpc3_HTH_dom"/>
</dbReference>
<dbReference type="KEGG" id="iag:Igag_0105"/>
<dbReference type="GO" id="GO:0006355">
    <property type="term" value="P:regulation of DNA-templated transcription"/>
    <property type="evidence" value="ECO:0007669"/>
    <property type="project" value="InterPro"/>
</dbReference>
<dbReference type="InterPro" id="IPR039997">
    <property type="entry name" value="TFE"/>
</dbReference>
<evidence type="ECO:0000256" key="3">
    <source>
        <dbReference type="ARBA" id="ARBA00023163"/>
    </source>
</evidence>
<evidence type="ECO:0000259" key="5">
    <source>
        <dbReference type="PROSITE" id="PS51344"/>
    </source>
</evidence>
<dbReference type="AlphaFoldDB" id="E0SPT5"/>
<dbReference type="PROSITE" id="PS51344">
    <property type="entry name" value="HTH_TFE_IIE"/>
    <property type="match status" value="1"/>
</dbReference>
<dbReference type="EMBL" id="CP002098">
    <property type="protein sequence ID" value="ADM26957.1"/>
    <property type="molecule type" value="Genomic_DNA"/>
</dbReference>
<dbReference type="Gene3D" id="1.10.10.10">
    <property type="entry name" value="Winged helix-like DNA-binding domain superfamily/Winged helix DNA-binding domain"/>
    <property type="match status" value="1"/>
</dbReference>
<dbReference type="GO" id="GO:0006367">
    <property type="term" value="P:transcription initiation at RNA polymerase II promoter"/>
    <property type="evidence" value="ECO:0007669"/>
    <property type="project" value="InterPro"/>
</dbReference>
<dbReference type="PANTHER" id="PTHR13097">
    <property type="entry name" value="TRANSCRIPTION INITIATION FACTOR IIE, ALPHA SUBUNIT"/>
    <property type="match status" value="1"/>
</dbReference>
<keyword evidence="1 4" id="KW-0805">Transcription regulation</keyword>
<dbReference type="STRING" id="583356.Igag_0105"/>
<dbReference type="InterPro" id="IPR036390">
    <property type="entry name" value="WH_DNA-bd_sf"/>
</dbReference>
<evidence type="ECO:0000256" key="2">
    <source>
        <dbReference type="ARBA" id="ARBA00023125"/>
    </source>
</evidence>
<evidence type="ECO:0000256" key="1">
    <source>
        <dbReference type="ARBA" id="ARBA00023015"/>
    </source>
</evidence>
<organism evidence="6 7">
    <name type="scientific">Ignisphaera aggregans (strain DSM 17230 / JCM 13409 / AQ1.S1)</name>
    <dbReference type="NCBI Taxonomy" id="583356"/>
    <lineage>
        <taxon>Archaea</taxon>
        <taxon>Thermoproteota</taxon>
        <taxon>Thermoprotei</taxon>
        <taxon>Desulfurococcales</taxon>
        <taxon>Desulfurococcaceae</taxon>
        <taxon>Ignisphaera</taxon>
    </lineage>
</organism>
<keyword evidence="2 4" id="KW-0238">DNA-binding</keyword>
<comment type="subunit">
    <text evidence="4">Monomer. Interaction with RNA polymerase subunits RpoF and RpoE is necessary for Tfe stimulatory transcription activity. Able to interact with Tbp and RNA polymerase in the absence of DNA promoter. Interacts both with the preinitiation and elongation complexes.</text>
</comment>
<dbReference type="Proteomes" id="UP000001304">
    <property type="component" value="Chromosome"/>
</dbReference>
<dbReference type="SMART" id="SM00531">
    <property type="entry name" value="TFIIE"/>
    <property type="match status" value="1"/>
</dbReference>
<protein>
    <recommendedName>
        <fullName evidence="4">Transcription factor E</fullName>
        <shortName evidence="4">TFE</shortName>
    </recommendedName>
    <alternativeName>
        <fullName evidence="4">TFIIE subunit alpha homolog</fullName>
    </alternativeName>
    <alternativeName>
        <fullName evidence="4">Transcription initiation factor TFIIE</fullName>
    </alternativeName>
</protein>
<dbReference type="HOGENOM" id="CLU_100097_1_0_2"/>
<dbReference type="Pfam" id="PF02002">
    <property type="entry name" value="TFIIE_alpha"/>
    <property type="match status" value="1"/>
</dbReference>
<dbReference type="SUPFAM" id="SSF46785">
    <property type="entry name" value="Winged helix' DNA-binding domain"/>
    <property type="match status" value="1"/>
</dbReference>
<comment type="domain">
    <text evidence="4">The winged helix domain is involved in binding to DNA in the preinitiation complex.</text>
</comment>
<proteinExistence type="inferred from homology"/>
<dbReference type="InterPro" id="IPR036388">
    <property type="entry name" value="WH-like_DNA-bd_sf"/>
</dbReference>
<reference evidence="6 7" key="1">
    <citation type="journal article" date="2010" name="Stand. Genomic Sci.">
        <title>Complete genome sequence of Ignisphaera aggregans type strain (AQ1.S1).</title>
        <authorList>
            <person name="Goker M."/>
            <person name="Held B."/>
            <person name="Lapidus A."/>
            <person name="Nolan M."/>
            <person name="Spring S."/>
            <person name="Yasawong M."/>
            <person name="Lucas S."/>
            <person name="Glavina Del Rio T."/>
            <person name="Tice H."/>
            <person name="Cheng J.F."/>
            <person name="Goodwin L."/>
            <person name="Tapia R."/>
            <person name="Pitluck S."/>
            <person name="Liolios K."/>
            <person name="Ivanova N."/>
            <person name="Mavromatis K."/>
            <person name="Mikhailova N."/>
            <person name="Pati A."/>
            <person name="Chen A."/>
            <person name="Palaniappan K."/>
            <person name="Brambilla E."/>
            <person name="Land M."/>
            <person name="Hauser L."/>
            <person name="Chang Y.J."/>
            <person name="Jeffries C.D."/>
            <person name="Brettin T."/>
            <person name="Detter J.C."/>
            <person name="Han C."/>
            <person name="Rohde M."/>
            <person name="Sikorski J."/>
            <person name="Woyke T."/>
            <person name="Bristow J."/>
            <person name="Eisen J.A."/>
            <person name="Markowitz V."/>
            <person name="Hugenholtz P."/>
            <person name="Kyrpides N.C."/>
            <person name="Klenk H.P."/>
        </authorList>
    </citation>
    <scope>NUCLEOTIDE SEQUENCE [LARGE SCALE GENOMIC DNA]</scope>
    <source>
        <strain evidence="7">DSM 17230 / JCM 13409 / AQ1.S1</strain>
    </source>
</reference>
<keyword evidence="3 4" id="KW-0804">Transcription</keyword>